<accession>A0A847U3I9</accession>
<organism evidence="2 3">
    <name type="scientific">Halomicrobium mukohataei</name>
    <dbReference type="NCBI Taxonomy" id="57705"/>
    <lineage>
        <taxon>Archaea</taxon>
        <taxon>Methanobacteriati</taxon>
        <taxon>Methanobacteriota</taxon>
        <taxon>Stenosarchaea group</taxon>
        <taxon>Halobacteria</taxon>
        <taxon>Halobacteriales</taxon>
        <taxon>Haloarculaceae</taxon>
        <taxon>Halomicrobium</taxon>
    </lineage>
</organism>
<dbReference type="GeneID" id="94361922"/>
<sequence length="303" mass="32894">MSRQSGSTVARLCVTNAKGGTGKTTVAVNVAGALNERGRDVLFVDLDPQGNATEALGLVESYDAQPPTLFDVLTSADQRSSIADLIVDHDEMDVVPSNIDMLQVEHELTIADLVARVQHDDSIDIDPKTLSDLSLNVTPDSVSGAHALDVLDEALAVVEDDYDYVVIDSPPFYGKLTDTGIYASQNILVPALTEASSERAIELLIDQMAALEGQTGITVNTLGVVANRVEKTNEDETMLSWLGEVFEEFPIWEVRKRVALQRAFTAGSSIFQYEESVDMESVFLDVATELDRQFGLLDEEVPA</sequence>
<dbReference type="PANTHER" id="PTHR13696">
    <property type="entry name" value="P-LOOP CONTAINING NUCLEOSIDE TRIPHOSPHATE HYDROLASE"/>
    <property type="match status" value="1"/>
</dbReference>
<evidence type="ECO:0000259" key="1">
    <source>
        <dbReference type="Pfam" id="PF01656"/>
    </source>
</evidence>
<evidence type="ECO:0000313" key="2">
    <source>
        <dbReference type="EMBL" id="NLV10233.1"/>
    </source>
</evidence>
<evidence type="ECO:0000313" key="3">
    <source>
        <dbReference type="Proteomes" id="UP000608662"/>
    </source>
</evidence>
<dbReference type="Gene3D" id="3.40.50.300">
    <property type="entry name" value="P-loop containing nucleotide triphosphate hydrolases"/>
    <property type="match status" value="1"/>
</dbReference>
<feature type="domain" description="CobQ/CobB/MinD/ParA nucleotide binding" evidence="1">
    <location>
        <begin position="13"/>
        <end position="267"/>
    </location>
</feature>
<dbReference type="Proteomes" id="UP000608662">
    <property type="component" value="Unassembled WGS sequence"/>
</dbReference>
<reference evidence="2" key="1">
    <citation type="submission" date="2019-12" db="EMBL/GenBank/DDBJ databases">
        <title>Whole-genome sequence of Halomicrobium mukohataei pws1.</title>
        <authorList>
            <person name="Verma D.K."/>
            <person name="Gopal K."/>
            <person name="Prasad E.S."/>
        </authorList>
    </citation>
    <scope>NUCLEOTIDE SEQUENCE</scope>
    <source>
        <strain evidence="2">Pws1</strain>
    </source>
</reference>
<dbReference type="SUPFAM" id="SSF52540">
    <property type="entry name" value="P-loop containing nucleoside triphosphate hydrolases"/>
    <property type="match status" value="1"/>
</dbReference>
<dbReference type="InterPro" id="IPR050678">
    <property type="entry name" value="DNA_Partitioning_ATPase"/>
</dbReference>
<dbReference type="PANTHER" id="PTHR13696:SF99">
    <property type="entry name" value="COBYRINIC ACID AC-DIAMIDE SYNTHASE"/>
    <property type="match status" value="1"/>
</dbReference>
<comment type="caution">
    <text evidence="2">The sequence shown here is derived from an EMBL/GenBank/DDBJ whole genome shotgun (WGS) entry which is preliminary data.</text>
</comment>
<name>A0A847U3I9_9EURY</name>
<proteinExistence type="predicted"/>
<dbReference type="AlphaFoldDB" id="A0A847U3I9"/>
<protein>
    <submittedName>
        <fullName evidence="2">AAA family ATPase</fullName>
    </submittedName>
</protein>
<gene>
    <name evidence="2" type="ORF">GOC74_09855</name>
</gene>
<dbReference type="EMBL" id="WOYG01000001">
    <property type="protein sequence ID" value="NLV10233.1"/>
    <property type="molecule type" value="Genomic_DNA"/>
</dbReference>
<dbReference type="Pfam" id="PF01656">
    <property type="entry name" value="CbiA"/>
    <property type="match status" value="1"/>
</dbReference>
<dbReference type="RefSeq" id="WP_153553089.1">
    <property type="nucleotide sequence ID" value="NZ_WOYG01000001.1"/>
</dbReference>
<dbReference type="CDD" id="cd02042">
    <property type="entry name" value="ParAB_family"/>
    <property type="match status" value="1"/>
</dbReference>
<dbReference type="InterPro" id="IPR027417">
    <property type="entry name" value="P-loop_NTPase"/>
</dbReference>
<dbReference type="InterPro" id="IPR002586">
    <property type="entry name" value="CobQ/CobB/MinD/ParA_Nub-bd_dom"/>
</dbReference>
<dbReference type="OrthoDB" id="36110at2157"/>